<feature type="transmembrane region" description="Helical" evidence="1">
    <location>
        <begin position="539"/>
        <end position="561"/>
    </location>
</feature>
<dbReference type="AlphaFoldDB" id="A0A2I1GYB9"/>
<evidence type="ECO:0000313" key="4">
    <source>
        <dbReference type="Proteomes" id="UP000234323"/>
    </source>
</evidence>
<evidence type="ECO:0000259" key="2">
    <source>
        <dbReference type="Pfam" id="PF24209"/>
    </source>
</evidence>
<evidence type="ECO:0000256" key="1">
    <source>
        <dbReference type="SAM" id="Phobius"/>
    </source>
</evidence>
<proteinExistence type="predicted"/>
<feature type="domain" description="DUF7431" evidence="2">
    <location>
        <begin position="371"/>
        <end position="547"/>
    </location>
</feature>
<protein>
    <recommendedName>
        <fullName evidence="2">DUF7431 domain-containing protein</fullName>
    </recommendedName>
</protein>
<dbReference type="InterPro" id="IPR055854">
    <property type="entry name" value="DUF7431"/>
</dbReference>
<dbReference type="Pfam" id="PF24209">
    <property type="entry name" value="DUF7431"/>
    <property type="match status" value="1"/>
</dbReference>
<keyword evidence="4" id="KW-1185">Reference proteome</keyword>
<reference evidence="3 4" key="1">
    <citation type="submission" date="2015-10" db="EMBL/GenBank/DDBJ databases">
        <title>Genome analyses suggest a sexual origin of heterokaryosis in a supposedly ancient asexual fungus.</title>
        <authorList>
            <person name="Ropars J."/>
            <person name="Sedzielewska K."/>
            <person name="Noel J."/>
            <person name="Charron P."/>
            <person name="Farinelli L."/>
            <person name="Marton T."/>
            <person name="Kruger M."/>
            <person name="Pelin A."/>
            <person name="Brachmann A."/>
            <person name="Corradi N."/>
        </authorList>
    </citation>
    <scope>NUCLEOTIDE SEQUENCE [LARGE SCALE GENOMIC DNA]</scope>
    <source>
        <strain evidence="3 4">A4</strain>
    </source>
</reference>
<accession>A0A2I1GYB9</accession>
<sequence>MDNIDSKRFQNEVITVNSINAQDNISVTVQIDDPPSKLILVNLNLKDKLSKTRKRLEQNSKVKMNNALTFAYKISQTNNIENSLAEIAREDEENIILEEIVGKKNSILYLSSEPDWRFFRDKLKLEYGRNVNLEAKKRVIIIEDCEMAEIIDGCENSSTEIDLKADQIKKNDFISNAGANVPNFAKLRVSFGNTKIERSNFGTNSTCIISEYSKISLKFKLKSDPKFIEKVKDAIKSKNPRNFKKINEEFGHFIPQEVVLGGKAYFKKSNISKKCSEEISTKYVISASNNIEIENTSENLSKNNNNSKQECFKLIGRPQFNLNNFNEKTWVESLRDFRNWSCTKFKDPVSIFQPLPEDLRKQILLLVGKKILHMSTEDYTYYLVEPGMRQAFELKIPVNILEILQNKDSDCSIFATVIDKKEKDIFNCQVFWPSNEDPKLIIHCIQKKFKKRKCKLKIKWMIVGYDINFNFNHSDFNIKLKVLKYDFNASSHQAITRSLKLEYNPSVFCFGIPVLSKLDFSNNSLIIGHHFFNDENRKIGSYIFAYLVLLIVGYHPSSIVLK</sequence>
<name>A0A2I1GYB9_9GLOM</name>
<keyword evidence="1" id="KW-0812">Transmembrane</keyword>
<dbReference type="VEuPathDB" id="FungiDB:RhiirA1_438220"/>
<organism evidence="3 4">
    <name type="scientific">Rhizophagus irregularis</name>
    <dbReference type="NCBI Taxonomy" id="588596"/>
    <lineage>
        <taxon>Eukaryota</taxon>
        <taxon>Fungi</taxon>
        <taxon>Fungi incertae sedis</taxon>
        <taxon>Mucoromycota</taxon>
        <taxon>Glomeromycotina</taxon>
        <taxon>Glomeromycetes</taxon>
        <taxon>Glomerales</taxon>
        <taxon>Glomeraceae</taxon>
        <taxon>Rhizophagus</taxon>
    </lineage>
</organism>
<comment type="caution">
    <text evidence="3">The sequence shown here is derived from an EMBL/GenBank/DDBJ whole genome shotgun (WGS) entry which is preliminary data.</text>
</comment>
<keyword evidence="1" id="KW-0472">Membrane</keyword>
<keyword evidence="1" id="KW-1133">Transmembrane helix</keyword>
<gene>
    <name evidence="3" type="ORF">RhiirA4_468755</name>
</gene>
<dbReference type="VEuPathDB" id="FungiDB:RhiirFUN_016901"/>
<dbReference type="EMBL" id="LLXI01001051">
    <property type="protein sequence ID" value="PKY51613.1"/>
    <property type="molecule type" value="Genomic_DNA"/>
</dbReference>
<evidence type="ECO:0000313" key="3">
    <source>
        <dbReference type="EMBL" id="PKY51613.1"/>
    </source>
</evidence>
<dbReference type="VEuPathDB" id="FungiDB:FUN_022822"/>
<dbReference type="Proteomes" id="UP000234323">
    <property type="component" value="Unassembled WGS sequence"/>
</dbReference>